<dbReference type="InterPro" id="IPR051788">
    <property type="entry name" value="MFS_Transporter"/>
</dbReference>
<evidence type="ECO:0000256" key="2">
    <source>
        <dbReference type="ARBA" id="ARBA00008335"/>
    </source>
</evidence>
<dbReference type="PANTHER" id="PTHR23514">
    <property type="entry name" value="BYPASS OF STOP CODON PROTEIN 6"/>
    <property type="match status" value="1"/>
</dbReference>
<dbReference type="PROSITE" id="PS50850">
    <property type="entry name" value="MFS"/>
    <property type="match status" value="1"/>
</dbReference>
<feature type="transmembrane region" description="Helical" evidence="7">
    <location>
        <begin position="279"/>
        <end position="299"/>
    </location>
</feature>
<dbReference type="InterPro" id="IPR020846">
    <property type="entry name" value="MFS_dom"/>
</dbReference>
<feature type="transmembrane region" description="Helical" evidence="7">
    <location>
        <begin position="84"/>
        <end position="107"/>
    </location>
</feature>
<dbReference type="PANTHER" id="PTHR23514:SF3">
    <property type="entry name" value="BYPASS OF STOP CODON PROTEIN 6"/>
    <property type="match status" value="1"/>
</dbReference>
<feature type="transmembrane region" description="Helical" evidence="7">
    <location>
        <begin position="170"/>
        <end position="193"/>
    </location>
</feature>
<keyword evidence="6 7" id="KW-0472">Membrane</keyword>
<evidence type="ECO:0000256" key="7">
    <source>
        <dbReference type="SAM" id="Phobius"/>
    </source>
</evidence>
<comment type="similarity">
    <text evidence="2">Belongs to the major facilitator superfamily.</text>
</comment>
<feature type="transmembrane region" description="Helical" evidence="7">
    <location>
        <begin position="214"/>
        <end position="236"/>
    </location>
</feature>
<evidence type="ECO:0000256" key="5">
    <source>
        <dbReference type="ARBA" id="ARBA00022989"/>
    </source>
</evidence>
<proteinExistence type="inferred from homology"/>
<evidence type="ECO:0000313" key="10">
    <source>
        <dbReference type="Proteomes" id="UP000451860"/>
    </source>
</evidence>
<feature type="transmembrane region" description="Helical" evidence="7">
    <location>
        <begin position="305"/>
        <end position="326"/>
    </location>
</feature>
<dbReference type="GO" id="GO:0005886">
    <property type="term" value="C:plasma membrane"/>
    <property type="evidence" value="ECO:0007669"/>
    <property type="project" value="UniProtKB-SubCell"/>
</dbReference>
<dbReference type="InterPro" id="IPR036259">
    <property type="entry name" value="MFS_trans_sf"/>
</dbReference>
<evidence type="ECO:0000259" key="8">
    <source>
        <dbReference type="PROSITE" id="PS50850"/>
    </source>
</evidence>
<reference evidence="9 10" key="1">
    <citation type="submission" date="2019-10" db="EMBL/GenBank/DDBJ databases">
        <title>Georgenia wutianyii sp. nov. and Georgenia yuyongxinii sp. nov. isolated from plateau pika (Ochotona curzoniae) in the Qinghai-Tibet plateau of China.</title>
        <authorList>
            <person name="Tian Z."/>
        </authorList>
    </citation>
    <scope>NUCLEOTIDE SEQUENCE [LARGE SCALE GENOMIC DNA]</scope>
    <source>
        <strain evidence="9 10">DSM 21501</strain>
    </source>
</reference>
<dbReference type="OrthoDB" id="5150294at2"/>
<feature type="transmembrane region" description="Helical" evidence="7">
    <location>
        <begin position="50"/>
        <end position="72"/>
    </location>
</feature>
<keyword evidence="5 7" id="KW-1133">Transmembrane helix</keyword>
<gene>
    <name evidence="9" type="ORF">GB883_01435</name>
</gene>
<dbReference type="Pfam" id="PF07690">
    <property type="entry name" value="MFS_1"/>
    <property type="match status" value="1"/>
</dbReference>
<dbReference type="EMBL" id="WHJE01000003">
    <property type="protein sequence ID" value="KAE8765913.1"/>
    <property type="molecule type" value="Genomic_DNA"/>
</dbReference>
<protein>
    <submittedName>
        <fullName evidence="9">MFS transporter</fullName>
    </submittedName>
</protein>
<feature type="transmembrane region" description="Helical" evidence="7">
    <location>
        <begin position="248"/>
        <end position="267"/>
    </location>
</feature>
<evidence type="ECO:0000256" key="4">
    <source>
        <dbReference type="ARBA" id="ARBA00022692"/>
    </source>
</evidence>
<feature type="transmembrane region" description="Helical" evidence="7">
    <location>
        <begin position="137"/>
        <end position="158"/>
    </location>
</feature>
<dbReference type="GO" id="GO:0022857">
    <property type="term" value="F:transmembrane transporter activity"/>
    <property type="evidence" value="ECO:0007669"/>
    <property type="project" value="InterPro"/>
</dbReference>
<comment type="subcellular location">
    <subcellularLocation>
        <location evidence="1">Cell membrane</location>
        <topology evidence="1">Multi-pass membrane protein</topology>
    </subcellularLocation>
</comment>
<feature type="transmembrane region" description="Helical" evidence="7">
    <location>
        <begin position="368"/>
        <end position="386"/>
    </location>
</feature>
<dbReference type="Proteomes" id="UP000451860">
    <property type="component" value="Unassembled WGS sequence"/>
</dbReference>
<dbReference type="Gene3D" id="1.20.1250.20">
    <property type="entry name" value="MFS general substrate transporter like domains"/>
    <property type="match status" value="2"/>
</dbReference>
<comment type="caution">
    <text evidence="9">The sequence shown here is derived from an EMBL/GenBank/DDBJ whole genome shotgun (WGS) entry which is preliminary data.</text>
</comment>
<name>A0A7J5UUF4_9MICO</name>
<evidence type="ECO:0000256" key="3">
    <source>
        <dbReference type="ARBA" id="ARBA00022448"/>
    </source>
</evidence>
<keyword evidence="10" id="KW-1185">Reference proteome</keyword>
<feature type="domain" description="Major facilitator superfamily (MFS) profile" evidence="8">
    <location>
        <begin position="18"/>
        <end position="393"/>
    </location>
</feature>
<feature type="transmembrane region" description="Helical" evidence="7">
    <location>
        <begin position="113"/>
        <end position="130"/>
    </location>
</feature>
<keyword evidence="4 7" id="KW-0812">Transmembrane</keyword>
<organism evidence="9 10">
    <name type="scientific">Georgenia thermotolerans</name>
    <dbReference type="NCBI Taxonomy" id="527326"/>
    <lineage>
        <taxon>Bacteria</taxon>
        <taxon>Bacillati</taxon>
        <taxon>Actinomycetota</taxon>
        <taxon>Actinomycetes</taxon>
        <taxon>Micrococcales</taxon>
        <taxon>Bogoriellaceae</taxon>
        <taxon>Georgenia</taxon>
    </lineage>
</organism>
<evidence type="ECO:0000256" key="1">
    <source>
        <dbReference type="ARBA" id="ARBA00004651"/>
    </source>
</evidence>
<dbReference type="AlphaFoldDB" id="A0A7J5UUF4"/>
<dbReference type="InterPro" id="IPR011701">
    <property type="entry name" value="MFS"/>
</dbReference>
<evidence type="ECO:0000313" key="9">
    <source>
        <dbReference type="EMBL" id="KAE8765913.1"/>
    </source>
</evidence>
<evidence type="ECO:0000256" key="6">
    <source>
        <dbReference type="ARBA" id="ARBA00023136"/>
    </source>
</evidence>
<accession>A0A7J5UUF4</accession>
<feature type="transmembrane region" description="Helical" evidence="7">
    <location>
        <begin position="338"/>
        <end position="362"/>
    </location>
</feature>
<keyword evidence="3" id="KW-0813">Transport</keyword>
<sequence>MSRSTEPGRAQRGQTSRALVPACLVAAAGGWGLTAAGAGAGTLATRYDTSLVVIGLLTTVLAVPYAAMQLPAGHLVDRFGARRTALVGLGVVVLSYVAAVVVPVLAVAFGARILAGAGSAVGFVVGADLARRAGVGPVGLGVFGGAAIGSGGLAVGVVPALEPLLGWSAAWVTCAATAAAAIVAVAVGVDAPSARAARPARLAAGPSVLGDGELYRLAAVHGVTLGLGVVLGNWAAVILHDRWGLPSGASSAIASLVLLTTIVSRPLGGYLAERFPHQMRWVVALALAVCAIDTVALAFPSTAAVAVAVVLTLGVASGLPFAAVLASAQRWRPDRPAAAVGLLNAMANSLVVIGTPLLAAAIESGQSVLALSVTGALWLVPVAALPRSLSRTSSRRRSARPGPP</sequence>
<dbReference type="SUPFAM" id="SSF103473">
    <property type="entry name" value="MFS general substrate transporter"/>
    <property type="match status" value="1"/>
</dbReference>